<organism evidence="1 2">
    <name type="scientific">Pholiota conissans</name>
    <dbReference type="NCBI Taxonomy" id="109636"/>
    <lineage>
        <taxon>Eukaryota</taxon>
        <taxon>Fungi</taxon>
        <taxon>Dikarya</taxon>
        <taxon>Basidiomycota</taxon>
        <taxon>Agaricomycotina</taxon>
        <taxon>Agaricomycetes</taxon>
        <taxon>Agaricomycetidae</taxon>
        <taxon>Agaricales</taxon>
        <taxon>Agaricineae</taxon>
        <taxon>Strophariaceae</taxon>
        <taxon>Pholiota</taxon>
    </lineage>
</organism>
<evidence type="ECO:0000313" key="2">
    <source>
        <dbReference type="Proteomes" id="UP000807469"/>
    </source>
</evidence>
<dbReference type="EMBL" id="MU155170">
    <property type="protein sequence ID" value="KAF9482043.1"/>
    <property type="molecule type" value="Genomic_DNA"/>
</dbReference>
<dbReference type="AlphaFoldDB" id="A0A9P5Z5Z0"/>
<gene>
    <name evidence="1" type="ORF">BDN70DRAFT_892831</name>
</gene>
<dbReference type="Proteomes" id="UP000807469">
    <property type="component" value="Unassembled WGS sequence"/>
</dbReference>
<name>A0A9P5Z5Z0_9AGAR</name>
<reference evidence="1" key="1">
    <citation type="submission" date="2020-11" db="EMBL/GenBank/DDBJ databases">
        <authorList>
            <consortium name="DOE Joint Genome Institute"/>
            <person name="Ahrendt S."/>
            <person name="Riley R."/>
            <person name="Andreopoulos W."/>
            <person name="Labutti K."/>
            <person name="Pangilinan J."/>
            <person name="Ruiz-Duenas F.J."/>
            <person name="Barrasa J.M."/>
            <person name="Sanchez-Garcia M."/>
            <person name="Camarero S."/>
            <person name="Miyauchi S."/>
            <person name="Serrano A."/>
            <person name="Linde D."/>
            <person name="Babiker R."/>
            <person name="Drula E."/>
            <person name="Ayuso-Fernandez I."/>
            <person name="Pacheco R."/>
            <person name="Padilla G."/>
            <person name="Ferreira P."/>
            <person name="Barriuso J."/>
            <person name="Kellner H."/>
            <person name="Castanera R."/>
            <person name="Alfaro M."/>
            <person name="Ramirez L."/>
            <person name="Pisabarro A.G."/>
            <person name="Kuo A."/>
            <person name="Tritt A."/>
            <person name="Lipzen A."/>
            <person name="He G."/>
            <person name="Yan M."/>
            <person name="Ng V."/>
            <person name="Cullen D."/>
            <person name="Martin F."/>
            <person name="Rosso M.-N."/>
            <person name="Henrissat B."/>
            <person name="Hibbett D."/>
            <person name="Martinez A.T."/>
            <person name="Grigoriev I.V."/>
        </authorList>
    </citation>
    <scope>NUCLEOTIDE SEQUENCE</scope>
    <source>
        <strain evidence="1">CIRM-BRFM 674</strain>
    </source>
</reference>
<evidence type="ECO:0000313" key="1">
    <source>
        <dbReference type="EMBL" id="KAF9482043.1"/>
    </source>
</evidence>
<comment type="caution">
    <text evidence="1">The sequence shown here is derived from an EMBL/GenBank/DDBJ whole genome shotgun (WGS) entry which is preliminary data.</text>
</comment>
<protein>
    <submittedName>
        <fullName evidence="1">Uncharacterized protein</fullName>
    </submittedName>
</protein>
<keyword evidence="2" id="KW-1185">Reference proteome</keyword>
<sequence length="201" mass="21465">MRRKLGEGRIAARSRYMTGVSHSASDLVSSLEACVDPFISHPSFKVASWCQPRERVSRCIAEGSEGENISGLSTVALAVPMSVSHLGPSSLFSCASSSLWNLPTLSSEDTHHSAYILEAPPSNSNAWEREESRAGPLVGASGAYNIRGRKGRYSSTSHGTYASLGTPSLQLTPFKLESRARCVHVHAPLRGVDASALYSCA</sequence>
<accession>A0A9P5Z5Z0</accession>
<proteinExistence type="predicted"/>